<keyword evidence="6" id="KW-1185">Reference proteome</keyword>
<dbReference type="InterPro" id="IPR022675">
    <property type="entry name" value="G6P_DH_C"/>
</dbReference>
<reference evidence="5 6" key="1">
    <citation type="journal article" date="2015" name="Genome Biol. Evol.">
        <title>Comparative Genomics of a Bacterivorous Green Alga Reveals Evolutionary Causalities and Consequences of Phago-Mixotrophic Mode of Nutrition.</title>
        <authorList>
            <person name="Burns J.A."/>
            <person name="Paasch A."/>
            <person name="Narechania A."/>
            <person name="Kim E."/>
        </authorList>
    </citation>
    <scope>NUCLEOTIDE SEQUENCE [LARGE SCALE GENOMIC DNA]</scope>
    <source>
        <strain evidence="5 6">PLY_AMNH</strain>
    </source>
</reference>
<dbReference type="GO" id="GO:0004345">
    <property type="term" value="F:glucose-6-phosphate dehydrogenase activity"/>
    <property type="evidence" value="ECO:0007669"/>
    <property type="project" value="InterPro"/>
</dbReference>
<dbReference type="GO" id="GO:0050661">
    <property type="term" value="F:NADP binding"/>
    <property type="evidence" value="ECO:0007669"/>
    <property type="project" value="InterPro"/>
</dbReference>
<dbReference type="AlphaFoldDB" id="A0AAE0KQ77"/>
<dbReference type="InterPro" id="IPR001282">
    <property type="entry name" value="G6P_DH"/>
</dbReference>
<name>A0AAE0KQ77_9CHLO</name>
<dbReference type="Proteomes" id="UP001190700">
    <property type="component" value="Unassembled WGS sequence"/>
</dbReference>
<dbReference type="GO" id="GO:0009051">
    <property type="term" value="P:pentose-phosphate shunt, oxidative branch"/>
    <property type="evidence" value="ECO:0007669"/>
    <property type="project" value="TreeGrafter"/>
</dbReference>
<organism evidence="5 6">
    <name type="scientific">Cymbomonas tetramitiformis</name>
    <dbReference type="NCBI Taxonomy" id="36881"/>
    <lineage>
        <taxon>Eukaryota</taxon>
        <taxon>Viridiplantae</taxon>
        <taxon>Chlorophyta</taxon>
        <taxon>Pyramimonadophyceae</taxon>
        <taxon>Pyramimonadales</taxon>
        <taxon>Pyramimonadaceae</taxon>
        <taxon>Cymbomonas</taxon>
    </lineage>
</organism>
<feature type="domain" description="Glucose-6-phosphate dehydrogenase C-terminal" evidence="4">
    <location>
        <begin position="3"/>
        <end position="164"/>
    </location>
</feature>
<protein>
    <recommendedName>
        <fullName evidence="4">Glucose-6-phosphate dehydrogenase C-terminal domain-containing protein</fullName>
    </recommendedName>
</protein>
<dbReference type="Pfam" id="PF02781">
    <property type="entry name" value="G6PD_C"/>
    <property type="match status" value="1"/>
</dbReference>
<dbReference type="Gene3D" id="3.30.360.10">
    <property type="entry name" value="Dihydrodipicolinate Reductase, domain 2"/>
    <property type="match status" value="1"/>
</dbReference>
<evidence type="ECO:0000313" key="5">
    <source>
        <dbReference type="EMBL" id="KAK3256698.1"/>
    </source>
</evidence>
<gene>
    <name evidence="5" type="ORF">CYMTET_34179</name>
</gene>
<evidence type="ECO:0000256" key="3">
    <source>
        <dbReference type="SAM" id="MobiDB-lite"/>
    </source>
</evidence>
<dbReference type="GO" id="GO:0006006">
    <property type="term" value="P:glucose metabolic process"/>
    <property type="evidence" value="ECO:0007669"/>
    <property type="project" value="InterPro"/>
</dbReference>
<feature type="compositionally biased region" description="Basic and acidic residues" evidence="3">
    <location>
        <begin position="228"/>
        <end position="248"/>
    </location>
</feature>
<sequence>VAGDHWVSNTTGRRVPFILVSGKNLNSRTAYVRVVFRRNAALSCSRECDADPEPHITFRIQGGSGPSISVSSALPRPHHWPEGWRAVQLDEAPGMVGRPAAVPPEAYDELLRQALSDTRDDISAFVTLEEMMAAWDIWDPILQQYEAAAEVATSSAGGGEPDALFKYAGGYKPALHLSERLADNSWSAKLTLASQEVGEASDTPTIDISITRTASAPEEAGAIDECTATHDDAPRGRSCELDVPDSSHTRCTGGRSGLPVVAMPTGALAAVVTSRHPEPGVARHLHTNPLLPLRLRGTGSGGDPSGTFPPELVCIGDAGLPASSPNLWLMEVWGES</sequence>
<evidence type="ECO:0000256" key="1">
    <source>
        <dbReference type="ARBA" id="ARBA00022857"/>
    </source>
</evidence>
<dbReference type="GO" id="GO:0005783">
    <property type="term" value="C:endoplasmic reticulum"/>
    <property type="evidence" value="ECO:0007669"/>
    <property type="project" value="TreeGrafter"/>
</dbReference>
<proteinExistence type="predicted"/>
<evidence type="ECO:0000259" key="4">
    <source>
        <dbReference type="Pfam" id="PF02781"/>
    </source>
</evidence>
<keyword evidence="1" id="KW-0521">NADP</keyword>
<keyword evidence="2" id="KW-0119">Carbohydrate metabolism</keyword>
<dbReference type="PANTHER" id="PTHR23429">
    <property type="entry name" value="GLUCOSE-6-PHOSPHATE 1-DEHYDROGENASE G6PD"/>
    <property type="match status" value="1"/>
</dbReference>
<feature type="region of interest" description="Disordered" evidence="3">
    <location>
        <begin position="228"/>
        <end position="251"/>
    </location>
</feature>
<dbReference type="EMBL" id="LGRX02021422">
    <property type="protein sequence ID" value="KAK3256698.1"/>
    <property type="molecule type" value="Genomic_DNA"/>
</dbReference>
<feature type="non-terminal residue" evidence="5">
    <location>
        <position position="1"/>
    </location>
</feature>
<evidence type="ECO:0000256" key="2">
    <source>
        <dbReference type="ARBA" id="ARBA00023277"/>
    </source>
</evidence>
<comment type="caution">
    <text evidence="5">The sequence shown here is derived from an EMBL/GenBank/DDBJ whole genome shotgun (WGS) entry which is preliminary data.</text>
</comment>
<dbReference type="SUPFAM" id="SSF55347">
    <property type="entry name" value="Glyceraldehyde-3-phosphate dehydrogenase-like, C-terminal domain"/>
    <property type="match status" value="1"/>
</dbReference>
<evidence type="ECO:0000313" key="6">
    <source>
        <dbReference type="Proteomes" id="UP001190700"/>
    </source>
</evidence>
<dbReference type="PANTHER" id="PTHR23429:SF7">
    <property type="entry name" value="GDH_6PGL ENDOPLASMIC BIFUNCTIONAL PROTEIN"/>
    <property type="match status" value="1"/>
</dbReference>
<accession>A0AAE0KQ77</accession>